<dbReference type="AlphaFoldDB" id="A0A9D4KYD2"/>
<comment type="caution">
    <text evidence="1">The sequence shown here is derived from an EMBL/GenBank/DDBJ whole genome shotgun (WGS) entry which is preliminary data.</text>
</comment>
<evidence type="ECO:0000313" key="1">
    <source>
        <dbReference type="EMBL" id="KAH3848170.1"/>
    </source>
</evidence>
<organism evidence="1 2">
    <name type="scientific">Dreissena polymorpha</name>
    <name type="common">Zebra mussel</name>
    <name type="synonym">Mytilus polymorpha</name>
    <dbReference type="NCBI Taxonomy" id="45954"/>
    <lineage>
        <taxon>Eukaryota</taxon>
        <taxon>Metazoa</taxon>
        <taxon>Spiralia</taxon>
        <taxon>Lophotrochozoa</taxon>
        <taxon>Mollusca</taxon>
        <taxon>Bivalvia</taxon>
        <taxon>Autobranchia</taxon>
        <taxon>Heteroconchia</taxon>
        <taxon>Euheterodonta</taxon>
        <taxon>Imparidentia</taxon>
        <taxon>Neoheterodontei</taxon>
        <taxon>Myida</taxon>
        <taxon>Dreissenoidea</taxon>
        <taxon>Dreissenidae</taxon>
        <taxon>Dreissena</taxon>
    </lineage>
</organism>
<gene>
    <name evidence="1" type="ORF">DPMN_090527</name>
</gene>
<protein>
    <submittedName>
        <fullName evidence="1">Uncharacterized protein</fullName>
    </submittedName>
</protein>
<dbReference type="EMBL" id="JAIWYP010000003">
    <property type="protein sequence ID" value="KAH3848170.1"/>
    <property type="molecule type" value="Genomic_DNA"/>
</dbReference>
<name>A0A9D4KYD2_DREPO</name>
<dbReference type="Proteomes" id="UP000828390">
    <property type="component" value="Unassembled WGS sequence"/>
</dbReference>
<evidence type="ECO:0000313" key="2">
    <source>
        <dbReference type="Proteomes" id="UP000828390"/>
    </source>
</evidence>
<proteinExistence type="predicted"/>
<keyword evidence="2" id="KW-1185">Reference proteome</keyword>
<sequence length="53" mass="5893">MSLEKKVDHRYVLNDSGYYITSSPSQWTIFMSSVTVSTTSQQAPASGPYLCTQ</sequence>
<reference evidence="1" key="2">
    <citation type="submission" date="2020-11" db="EMBL/GenBank/DDBJ databases">
        <authorList>
            <person name="McCartney M.A."/>
            <person name="Auch B."/>
            <person name="Kono T."/>
            <person name="Mallez S."/>
            <person name="Becker A."/>
            <person name="Gohl D.M."/>
            <person name="Silverstein K.A.T."/>
            <person name="Koren S."/>
            <person name="Bechman K.B."/>
            <person name="Herman A."/>
            <person name="Abrahante J.E."/>
            <person name="Garbe J."/>
        </authorList>
    </citation>
    <scope>NUCLEOTIDE SEQUENCE</scope>
    <source>
        <strain evidence="1">Duluth1</strain>
        <tissue evidence="1">Whole animal</tissue>
    </source>
</reference>
<reference evidence="1" key="1">
    <citation type="journal article" date="2019" name="bioRxiv">
        <title>The Genome of the Zebra Mussel, Dreissena polymorpha: A Resource for Invasive Species Research.</title>
        <authorList>
            <person name="McCartney M.A."/>
            <person name="Auch B."/>
            <person name="Kono T."/>
            <person name="Mallez S."/>
            <person name="Zhang Y."/>
            <person name="Obille A."/>
            <person name="Becker A."/>
            <person name="Abrahante J.E."/>
            <person name="Garbe J."/>
            <person name="Badalamenti J.P."/>
            <person name="Herman A."/>
            <person name="Mangelson H."/>
            <person name="Liachko I."/>
            <person name="Sullivan S."/>
            <person name="Sone E.D."/>
            <person name="Koren S."/>
            <person name="Silverstein K.A.T."/>
            <person name="Beckman K.B."/>
            <person name="Gohl D.M."/>
        </authorList>
    </citation>
    <scope>NUCLEOTIDE SEQUENCE</scope>
    <source>
        <strain evidence="1">Duluth1</strain>
        <tissue evidence="1">Whole animal</tissue>
    </source>
</reference>
<accession>A0A9D4KYD2</accession>